<proteinExistence type="predicted"/>
<dbReference type="Proteomes" id="UP000095283">
    <property type="component" value="Unplaced"/>
</dbReference>
<dbReference type="Pfam" id="PF00155">
    <property type="entry name" value="Aminotran_1_2"/>
    <property type="match status" value="1"/>
</dbReference>
<evidence type="ECO:0000313" key="3">
    <source>
        <dbReference type="Proteomes" id="UP000095283"/>
    </source>
</evidence>
<dbReference type="InterPro" id="IPR015421">
    <property type="entry name" value="PyrdxlP-dep_Trfase_major"/>
</dbReference>
<feature type="region of interest" description="Disordered" evidence="1">
    <location>
        <begin position="1302"/>
        <end position="1330"/>
    </location>
</feature>
<evidence type="ECO:0000259" key="2">
    <source>
        <dbReference type="Pfam" id="PF00155"/>
    </source>
</evidence>
<keyword evidence="3" id="KW-1185">Reference proteome</keyword>
<dbReference type="GO" id="GO:0030170">
    <property type="term" value="F:pyridoxal phosphate binding"/>
    <property type="evidence" value="ECO:0007669"/>
    <property type="project" value="InterPro"/>
</dbReference>
<feature type="compositionally biased region" description="Polar residues" evidence="1">
    <location>
        <begin position="301"/>
        <end position="320"/>
    </location>
</feature>
<feature type="compositionally biased region" description="Polar residues" evidence="1">
    <location>
        <begin position="1302"/>
        <end position="1321"/>
    </location>
</feature>
<dbReference type="InterPro" id="IPR004839">
    <property type="entry name" value="Aminotransferase_I/II_large"/>
</dbReference>
<feature type="compositionally biased region" description="Basic and acidic residues" evidence="1">
    <location>
        <begin position="285"/>
        <end position="300"/>
    </location>
</feature>
<dbReference type="WBParaSite" id="Hba_16526">
    <property type="protein sequence ID" value="Hba_16526"/>
    <property type="gene ID" value="Hba_16526"/>
</dbReference>
<feature type="region of interest" description="Disordered" evidence="1">
    <location>
        <begin position="285"/>
        <end position="327"/>
    </location>
</feature>
<dbReference type="Gene3D" id="3.40.640.10">
    <property type="entry name" value="Type I PLP-dependent aspartate aminotransferase-like (Major domain)"/>
    <property type="match status" value="1"/>
</dbReference>
<sequence length="1711" mass="194002">MPEFSEPSDSESDDSLGNKLTVTESLLLATLPSSAISLTHFLMPRHNREKIMELSKTVTVTEIVKAAPDRHPRSCEVTVTNVESGNNHPISVKISHLHGSDNRQEQQHDHRLLFIQTSCPPTNHQPVPIQPNEFKRDNPSLSIVIKEDQPDAVSLNFDTHRKAAMIKSSYNTHVEHSKSITKIKPETTFKQITDNIIDLEFTHPILLEQKTEEKEKHEFTSFTNTQQPTVLYYRPFLEDQKKNLPLTESFIDITFSCSVQRKEEDKLLKIISSTSFVTLTLKMEEKNSNEEQHSESKPQKQSDQNQSSAIIPDGTHSQKATNERKTKIDNNIIGRYAENKDDENKQWYSAKNITRTFTKTRTYDKLIVDETLVSRNLEVPREDTSSAIINKSAEIPQNHRSEANVYTDQTPKMQVVYDIKDSTTIPSIASDLMSQKEIKGKVVVTSEEEAPPKPPRRAEYLMGHIVEWGKDSAEFNSQIPSVMTSTPLTTLKNVNKNDGDLRKQDQIIPTTTTTEESTALHKDSLSFGSPRRIPSTPIIVVNQSERKSSADLLDQTSRTQRKSTVTDIDWFAAFNMKEPMSPRSPKSTLPIDALREDENIIIERSPQTTRRSYALFTSLNTSQINLDDVFSCFNVAKVKNKKCRCNACQIVAQSDEVQEIIGKSDQHSEKEIISREESRTRSIENPTPVVDINLDDIFILSLASNDSQKVSNTVTTYKQEDHKKNKNSQSSLDENVIFAPSNKFGVKNETRTLRESNLLEEKITDSWLAGIVATDLAHDISPHKSTGIIKERLLDNQLKVDFIENRIDEERIPLISIYDPSIEDPHFPVSNSNSYYTVGKPKTITSDAVLDEHCDNRISVSSVVTRIEPCNNYENATKRHRSTNIVEEIVSKNTTDWLKELVNKSPVVSTDHTKNTEEEHILEEINGSYLLKKDGNLSNESLDLLKFVFDQDSIKVPERGKECDCTACLFCKIPDEEVIPISQQIQEQNGQLEVESFRKKYFEPAAIGAMKSRMKLPETLEGNGRYSSEMSSSTINQKERPNMTIEVDVACSENVNDTKLNDRTCDVSIKQCNNDQMQNIAVNISIENTSCKSLQIRTTSGIQYKEKVSISKEIPLDTKSSDSLSLQSRESSVCLNESCLEVIKGHHSISPTPEYVALIPSIIDVEFPMVPHNDGLNKKKDCDTNVHSIPSYFGDEHYHNEPFEIQGGIYNENIHMQKKQKRIHINEFYDESPYNSGPDEIDVKDFVDDLLSKSMDEAAFFSASQELRRQMPNTLKFSHTDTSADREILQHILRSSDPNVQLNNQTQHKQNNLLSTTQSNSRKNKEENNLKMEQSVFRSTLLKNESLLESIISYCSSSLPSRNIPDETILETNPDDFNEFPVNTANTLSGSEESDEKIEDVTSTEQINDTNVESGTVVSKDSRSDNEILEVEIGPEFFVINGSYSVVINRADPLGELLQKLQYDTDIARVDFSIASKLRQVLNQCIKEKVMRRKTNGQNLSIRARSLLESNDPADEIHCQMSMNKYSDNNPQKESKLVCSWNEHITQYGPAGGYESTKAALRCYIEKFMNASVNEAEMVILPSINAAYDMISHCLFESEGKIRFSDVIMTSTPTYARLITCCMERAQCKVVGVELNLERPQLNIIDYERILDEQKEKVFQSSYSIYILQPNNTIGEAVRAVVLINPHNPLGVVFPENDVVKLCNWASRYYR</sequence>
<organism evidence="3 4">
    <name type="scientific">Heterorhabditis bacteriophora</name>
    <name type="common">Entomopathogenic nematode worm</name>
    <dbReference type="NCBI Taxonomy" id="37862"/>
    <lineage>
        <taxon>Eukaryota</taxon>
        <taxon>Metazoa</taxon>
        <taxon>Ecdysozoa</taxon>
        <taxon>Nematoda</taxon>
        <taxon>Chromadorea</taxon>
        <taxon>Rhabditida</taxon>
        <taxon>Rhabditina</taxon>
        <taxon>Rhabditomorpha</taxon>
        <taxon>Strongyloidea</taxon>
        <taxon>Heterorhabditidae</taxon>
        <taxon>Heterorhabditis</taxon>
    </lineage>
</organism>
<name>A0A1I7XFM0_HETBA</name>
<reference evidence="4" key="1">
    <citation type="submission" date="2016-11" db="UniProtKB">
        <authorList>
            <consortium name="WormBaseParasite"/>
        </authorList>
    </citation>
    <scope>IDENTIFICATION</scope>
</reference>
<evidence type="ECO:0000313" key="4">
    <source>
        <dbReference type="WBParaSite" id="Hba_16526"/>
    </source>
</evidence>
<protein>
    <submittedName>
        <fullName evidence="4">Aminotran_1_2 domain-containing protein</fullName>
    </submittedName>
</protein>
<evidence type="ECO:0000256" key="1">
    <source>
        <dbReference type="SAM" id="MobiDB-lite"/>
    </source>
</evidence>
<accession>A0A1I7XFM0</accession>
<dbReference type="InterPro" id="IPR015424">
    <property type="entry name" value="PyrdxlP-dep_Trfase"/>
</dbReference>
<dbReference type="SUPFAM" id="SSF53383">
    <property type="entry name" value="PLP-dependent transferases"/>
    <property type="match status" value="1"/>
</dbReference>
<feature type="domain" description="Aminotransferase class I/classII large" evidence="2">
    <location>
        <begin position="1542"/>
        <end position="1706"/>
    </location>
</feature>